<proteinExistence type="inferred from homology"/>
<dbReference type="InterPro" id="IPR038673">
    <property type="entry name" value="OprB_sf"/>
</dbReference>
<feature type="signal peptide" evidence="2">
    <location>
        <begin position="1"/>
        <end position="29"/>
    </location>
</feature>
<dbReference type="GO" id="GO:0008643">
    <property type="term" value="P:carbohydrate transport"/>
    <property type="evidence" value="ECO:0007669"/>
    <property type="project" value="InterPro"/>
</dbReference>
<evidence type="ECO:0000313" key="3">
    <source>
        <dbReference type="EMBL" id="KGT76503.1"/>
    </source>
</evidence>
<reference evidence="3 4" key="1">
    <citation type="submission" date="2014-09" db="EMBL/GenBank/DDBJ databases">
        <title>Draft genome of Bradyrhizobium japonicum Is-34.</title>
        <authorList>
            <person name="Tsurumaru H."/>
            <person name="Yamakawa T."/>
            <person name="Hashimoto S."/>
            <person name="Okizaki K."/>
            <person name="Kanesaki Y."/>
            <person name="Yoshikawa H."/>
            <person name="Yajima S."/>
        </authorList>
    </citation>
    <scope>NUCLEOTIDE SEQUENCE [LARGE SCALE GENOMIC DNA]</scope>
    <source>
        <strain evidence="3 4">Is-34</strain>
    </source>
</reference>
<dbReference type="EMBL" id="JRPN01000020">
    <property type="protein sequence ID" value="KGT76503.1"/>
    <property type="molecule type" value="Genomic_DNA"/>
</dbReference>
<evidence type="ECO:0000313" key="4">
    <source>
        <dbReference type="Proteomes" id="UP000030377"/>
    </source>
</evidence>
<sequence>MIGTSHRFLLRNAAAIVLAATVASTGALAGAKDESAAEWLAPKWFNEWHDGLANKGLNFGATYIADNIANVSGGVKRGAIHFGRLDLSVDADLDKLVGWTGGRFYANAFVIYGQGLSRNYVMNLATISEIEALPDQRLYNAYFEQSFFGDRLNIRAGQQAADVEFFDSQTDDLFINGTFGWPAIKASNLPAGGPAPPIAVPGIRIKAALTENITAFGAVFNGDPSGPGEADPQLRDHHGLAFRVNDPPWVIGQVRLNYDIDIGGRPLAGNFTPGAWKHYGLFDSQRFTAEGLSIADPGGSGVPARLRGNYGIFAVIEQVLYRPPEVKDNTTSASIPGVTAFGRIAYSPPDRNLIDLYVDGGIGFVGFTPGRPLDRFGVAMAYMRISNTARNLDIDTQAFTGIQSPVRSNEMLIEMIYEAHIKPGWLIAPYFQYVFRPSGGIPNPNDPTGVSRIGDAAVFGVTTTIRY</sequence>
<dbReference type="RefSeq" id="WP_041957755.1">
    <property type="nucleotide sequence ID" value="NZ_JAOQNC010000001.1"/>
</dbReference>
<organism evidence="3 4">
    <name type="scientific">Bradyrhizobium japonicum</name>
    <dbReference type="NCBI Taxonomy" id="375"/>
    <lineage>
        <taxon>Bacteria</taxon>
        <taxon>Pseudomonadati</taxon>
        <taxon>Pseudomonadota</taxon>
        <taxon>Alphaproteobacteria</taxon>
        <taxon>Hyphomicrobiales</taxon>
        <taxon>Nitrobacteraceae</taxon>
        <taxon>Bradyrhizobium</taxon>
    </lineage>
</organism>
<comment type="similarity">
    <text evidence="1 2">Belongs to the OprB family.</text>
</comment>
<keyword evidence="2" id="KW-0732">Signal</keyword>
<name>A0A0A3YS94_BRAJP</name>
<evidence type="ECO:0000256" key="1">
    <source>
        <dbReference type="ARBA" id="ARBA00008769"/>
    </source>
</evidence>
<dbReference type="GO" id="GO:0015288">
    <property type="term" value="F:porin activity"/>
    <property type="evidence" value="ECO:0007669"/>
    <property type="project" value="InterPro"/>
</dbReference>
<dbReference type="Proteomes" id="UP000030377">
    <property type="component" value="Unassembled WGS sequence"/>
</dbReference>
<evidence type="ECO:0000256" key="2">
    <source>
        <dbReference type="RuleBase" id="RU363072"/>
    </source>
</evidence>
<dbReference type="Gene3D" id="2.40.160.180">
    <property type="entry name" value="Carbohydrate-selective porin OprB"/>
    <property type="match status" value="1"/>
</dbReference>
<comment type="caution">
    <text evidence="3">The sequence shown here is derived from an EMBL/GenBank/DDBJ whole genome shotgun (WGS) entry which is preliminary data.</text>
</comment>
<dbReference type="Pfam" id="PF04966">
    <property type="entry name" value="OprB"/>
    <property type="match status" value="1"/>
</dbReference>
<feature type="chain" id="PRO_5007227616" evidence="2">
    <location>
        <begin position="30"/>
        <end position="467"/>
    </location>
</feature>
<dbReference type="AlphaFoldDB" id="A0A0A3YS94"/>
<dbReference type="FunFam" id="2.40.160.180:FF:000003">
    <property type="entry name" value="Porin"/>
    <property type="match status" value="1"/>
</dbReference>
<dbReference type="PANTHER" id="PTHR37944">
    <property type="entry name" value="PORIN B"/>
    <property type="match status" value="1"/>
</dbReference>
<dbReference type="PANTHER" id="PTHR37944:SF1">
    <property type="entry name" value="PORIN B"/>
    <property type="match status" value="1"/>
</dbReference>
<protein>
    <submittedName>
        <fullName evidence="3">Porin</fullName>
    </submittedName>
</protein>
<dbReference type="STRING" id="375.BKD09_RS30510"/>
<dbReference type="GO" id="GO:0016020">
    <property type="term" value="C:membrane"/>
    <property type="evidence" value="ECO:0007669"/>
    <property type="project" value="InterPro"/>
</dbReference>
<dbReference type="InterPro" id="IPR007049">
    <property type="entry name" value="Carb-sel_porin_OprB"/>
</dbReference>
<gene>
    <name evidence="3" type="ORF">MA20_27385</name>
</gene>
<accession>A0A0A3YS94</accession>
<dbReference type="InterPro" id="IPR052932">
    <property type="entry name" value="OprB_Porin"/>
</dbReference>